<sequence length="59" mass="6605">MPGFFLYLFKSGSKEPGPASAGNRFVSVSAAQLLNMPTRTERGRTRSFFRQQTLSRSHP</sequence>
<dbReference type="HOGENOM" id="CLU_2957558_0_0_5"/>
<accession>U4QH63</accession>
<name>U4QH63_9HYPH</name>
<proteinExistence type="predicted"/>
<organism evidence="1 2">
    <name type="scientific">Agrobacterium pusense</name>
    <dbReference type="NCBI Taxonomy" id="648995"/>
    <lineage>
        <taxon>Bacteria</taxon>
        <taxon>Pseudomonadati</taxon>
        <taxon>Pseudomonadota</taxon>
        <taxon>Alphaproteobacteria</taxon>
        <taxon>Hyphomicrobiales</taxon>
        <taxon>Rhizobiaceae</taxon>
        <taxon>Rhizobium/Agrobacterium group</taxon>
        <taxon>Agrobacterium</taxon>
    </lineage>
</organism>
<gene>
    <name evidence="1" type="ORF">BN877_II1917</name>
</gene>
<dbReference type="KEGG" id="rir:BN877_II1917"/>
<reference evidence="1 2" key="1">
    <citation type="journal article" date="2013" name="Genome Announc.">
        <title>Complete Genome Sequence of the Sesbania Symbiont and Rice Growth-Promoting Endophyte Rhizobium sp. Strain IRBG74.</title>
        <authorList>
            <person name="Crook M.B."/>
            <person name="Mitra S."/>
            <person name="Ane J.M."/>
            <person name="Sadowsky M.J."/>
            <person name="Gyaneshwar P."/>
        </authorList>
    </citation>
    <scope>NUCLEOTIDE SEQUENCE [LARGE SCALE GENOMIC DNA]</scope>
    <source>
        <strain evidence="1 2">IRBG74</strain>
    </source>
</reference>
<protein>
    <submittedName>
        <fullName evidence="1">Uncharacterized protein</fullName>
    </submittedName>
</protein>
<evidence type="ECO:0000313" key="1">
    <source>
        <dbReference type="EMBL" id="CDI11702.1"/>
    </source>
</evidence>
<dbReference type="AlphaFoldDB" id="U4QH63"/>
<evidence type="ECO:0000313" key="2">
    <source>
        <dbReference type="Proteomes" id="UP000016944"/>
    </source>
</evidence>
<dbReference type="EMBL" id="HG518323">
    <property type="protein sequence ID" value="CDI11702.1"/>
    <property type="molecule type" value="Genomic_DNA"/>
</dbReference>
<dbReference type="Proteomes" id="UP000016944">
    <property type="component" value="Chromosome II"/>
</dbReference>